<proteinExistence type="predicted"/>
<protein>
    <submittedName>
        <fullName evidence="1">Uncharacterized protein</fullName>
    </submittedName>
</protein>
<dbReference type="EMBL" id="CM047744">
    <property type="protein sequence ID" value="KAJ0028757.1"/>
    <property type="molecule type" value="Genomic_DNA"/>
</dbReference>
<reference evidence="2" key="1">
    <citation type="journal article" date="2023" name="G3 (Bethesda)">
        <title>Genome assembly and association tests identify interacting loci associated with vigor, precocity, and sex in interspecific pistachio rootstocks.</title>
        <authorList>
            <person name="Palmer W."/>
            <person name="Jacygrad E."/>
            <person name="Sagayaradj S."/>
            <person name="Cavanaugh K."/>
            <person name="Han R."/>
            <person name="Bertier L."/>
            <person name="Beede B."/>
            <person name="Kafkas S."/>
            <person name="Golino D."/>
            <person name="Preece J."/>
            <person name="Michelmore R."/>
        </authorList>
    </citation>
    <scope>NUCLEOTIDE SEQUENCE [LARGE SCALE GENOMIC DNA]</scope>
</reference>
<gene>
    <name evidence="1" type="ORF">Pint_35146</name>
</gene>
<accession>A0ACC0Y5A3</accession>
<keyword evidence="2" id="KW-1185">Reference proteome</keyword>
<evidence type="ECO:0000313" key="2">
    <source>
        <dbReference type="Proteomes" id="UP001163603"/>
    </source>
</evidence>
<comment type="caution">
    <text evidence="1">The sequence shown here is derived from an EMBL/GenBank/DDBJ whole genome shotgun (WGS) entry which is preliminary data.</text>
</comment>
<evidence type="ECO:0000313" key="1">
    <source>
        <dbReference type="EMBL" id="KAJ0028757.1"/>
    </source>
</evidence>
<dbReference type="Proteomes" id="UP001163603">
    <property type="component" value="Chromosome 9"/>
</dbReference>
<sequence length="623" mass="70697">MLVEVVNLALKRHLYDVISQEMPVVQNPESETLYPGKGFFSNNINSAWMKVQAQPHQNLIFPIRHHLVDLEAFCHSVLERNVSDSQRIFQQEPLSTAHGRVDGDLVGDHSILPATCTMCRRILAPNNESIDDLETFSLCGDCKFLLLEDAGTVMQDSYQRLQPRGRRTRYSSTESIENLFSQQFSQMINLARQNQSPISGHEDQFLDGDTATRSFHRSSARTTPSDSRRWRRVLSDAESDGFDNLDSFYGESESNVSFGRYRGFHAESDGISFSAYGGDSDASVDGHSFLDTEIFIPPEDGSIFDSDTDIDPMHAGMNLQWNSDDAEEEEEEEDDEWEEVDVEEDTVESTVARPQLRNIFNSSPSESNGSVNRHRQFQSPEFQGVFHWRIREGRQRLTRNIFGNLEESELHPYIGNYGDYLDARGYDELLEHLAETDNSRRGAPPAGRVFSCAICKDVLPIGTEVNQLPCLHLYHRPCILPWLNARNSCPLCRYELPTDDKDYEEGKRNISSRMEIHEMRQQDANEDSASDASDEVEALEDHELTSDYIDSNMSSSGDDSGRGRWFLLAAAPIVSLVGIVLVLWLGNPLTARRGTVNQPQINIPGSAPPNRRENRSRRWWSLF</sequence>
<organism evidence="1 2">
    <name type="scientific">Pistacia integerrima</name>
    <dbReference type="NCBI Taxonomy" id="434235"/>
    <lineage>
        <taxon>Eukaryota</taxon>
        <taxon>Viridiplantae</taxon>
        <taxon>Streptophyta</taxon>
        <taxon>Embryophyta</taxon>
        <taxon>Tracheophyta</taxon>
        <taxon>Spermatophyta</taxon>
        <taxon>Magnoliopsida</taxon>
        <taxon>eudicotyledons</taxon>
        <taxon>Gunneridae</taxon>
        <taxon>Pentapetalae</taxon>
        <taxon>rosids</taxon>
        <taxon>malvids</taxon>
        <taxon>Sapindales</taxon>
        <taxon>Anacardiaceae</taxon>
        <taxon>Pistacia</taxon>
    </lineage>
</organism>
<name>A0ACC0Y5A3_9ROSI</name>